<feature type="compositionally biased region" description="Basic and acidic residues" evidence="10">
    <location>
        <begin position="179"/>
        <end position="197"/>
    </location>
</feature>
<dbReference type="AlphaFoldDB" id="A0A8J1KQZ1"/>
<keyword evidence="11" id="KW-0812">Transmembrane</keyword>
<feature type="region of interest" description="Disordered" evidence="10">
    <location>
        <begin position="160"/>
        <end position="198"/>
    </location>
</feature>
<dbReference type="Gene3D" id="1.10.418.10">
    <property type="entry name" value="Calponin-like domain"/>
    <property type="match status" value="1"/>
</dbReference>
<organism evidence="12 13">
    <name type="scientific">Xenopus laevis</name>
    <name type="common">African clawed frog</name>
    <dbReference type="NCBI Taxonomy" id="8355"/>
    <lineage>
        <taxon>Eukaryota</taxon>
        <taxon>Metazoa</taxon>
        <taxon>Chordata</taxon>
        <taxon>Craniata</taxon>
        <taxon>Vertebrata</taxon>
        <taxon>Euteleostomi</taxon>
        <taxon>Amphibia</taxon>
        <taxon>Batrachia</taxon>
        <taxon>Anura</taxon>
        <taxon>Pipoidea</taxon>
        <taxon>Pipidae</taxon>
        <taxon>Xenopodinae</taxon>
        <taxon>Xenopus</taxon>
        <taxon>Xenopus</taxon>
    </lineage>
</organism>
<feature type="compositionally biased region" description="Polar residues" evidence="10">
    <location>
        <begin position="118"/>
        <end position="141"/>
    </location>
</feature>
<dbReference type="GeneID" id="108705704"/>
<dbReference type="InterPro" id="IPR036872">
    <property type="entry name" value="CH_dom_sf"/>
</dbReference>
<feature type="compositionally biased region" description="Polar residues" evidence="10">
    <location>
        <begin position="169"/>
        <end position="178"/>
    </location>
</feature>
<dbReference type="GO" id="GO:0006406">
    <property type="term" value="P:mRNA export from nucleus"/>
    <property type="evidence" value="ECO:0007669"/>
    <property type="project" value="InterPro"/>
</dbReference>
<dbReference type="SUPFAM" id="SSF47576">
    <property type="entry name" value="Calponin-homology domain, CH-domain"/>
    <property type="match status" value="1"/>
</dbReference>
<reference evidence="13" key="1">
    <citation type="submission" date="2025-08" db="UniProtKB">
        <authorList>
            <consortium name="RefSeq"/>
        </authorList>
    </citation>
    <scope>IDENTIFICATION</scope>
    <source>
        <strain evidence="13">J_2021</strain>
        <tissue evidence="13">Erythrocytes</tissue>
    </source>
</reference>
<feature type="region of interest" description="Disordered" evidence="10">
    <location>
        <begin position="103"/>
        <end position="142"/>
    </location>
</feature>
<sequence>MRKMASWKGIGPLNRPPLSVRLVSFRKRINPQSSPDLGVKTSSSLQRCYLRSSSYAQTNTFRSGFRMDQQREARQAIFLSRRGLKNGFEPHLVFEVDSNTNTIKRRSGNHMQSDERLSVSSVSPASQTVHLSSPASSNSCRYPSRPESFLFRAAIREDVKRGSTPPPAFSSSESTTVRTEQKSKVRQEEREGTEQLRKPKLSMAKCRRNVENFLEACRKIGVPQDKVCLPSDILQLNLCSIKGTLECLLSFGECSQTPAISLHLLGFVVFYCTLMLLLFLLYRWVLNFWTQA</sequence>
<evidence type="ECO:0000256" key="10">
    <source>
        <dbReference type="SAM" id="MobiDB-lite"/>
    </source>
</evidence>
<dbReference type="PANTHER" id="PTHR21038">
    <property type="entry name" value="40-2-3 PROTEIN-RELATED"/>
    <property type="match status" value="1"/>
</dbReference>
<keyword evidence="5" id="KW-0813">Transport</keyword>
<evidence type="ECO:0000256" key="7">
    <source>
        <dbReference type="ARBA" id="ARBA00022884"/>
    </source>
</evidence>
<gene>
    <name evidence="13" type="primary">LOC108705704</name>
</gene>
<keyword evidence="7" id="KW-0694">RNA-binding</keyword>
<proteinExistence type="inferred from homology"/>
<evidence type="ECO:0000256" key="3">
    <source>
        <dbReference type="ARBA" id="ARBA00010722"/>
    </source>
</evidence>
<dbReference type="GO" id="GO:0003729">
    <property type="term" value="F:mRNA binding"/>
    <property type="evidence" value="ECO:0007669"/>
    <property type="project" value="InterPro"/>
</dbReference>
<dbReference type="Proteomes" id="UP000186698">
    <property type="component" value="Chromosome 5L"/>
</dbReference>
<evidence type="ECO:0000256" key="1">
    <source>
        <dbReference type="ARBA" id="ARBA00004324"/>
    </source>
</evidence>
<dbReference type="InterPro" id="IPR009782">
    <property type="entry name" value="FYTTD1"/>
</dbReference>
<keyword evidence="12" id="KW-1185">Reference proteome</keyword>
<dbReference type="Pfam" id="PF07078">
    <property type="entry name" value="FYTT"/>
    <property type="match status" value="1"/>
</dbReference>
<dbReference type="GO" id="GO:0016607">
    <property type="term" value="C:nuclear speck"/>
    <property type="evidence" value="ECO:0007669"/>
    <property type="project" value="UniProtKB-SubCell"/>
</dbReference>
<keyword evidence="11" id="KW-1133">Transmembrane helix</keyword>
<evidence type="ECO:0000313" key="13">
    <source>
        <dbReference type="RefSeq" id="XP_041419163.1"/>
    </source>
</evidence>
<evidence type="ECO:0000313" key="12">
    <source>
        <dbReference type="Proteomes" id="UP000186698"/>
    </source>
</evidence>
<evidence type="ECO:0000256" key="6">
    <source>
        <dbReference type="ARBA" id="ARBA00022816"/>
    </source>
</evidence>
<keyword evidence="11" id="KW-0472">Membrane</keyword>
<protein>
    <recommendedName>
        <fullName evidence="4">UAP56-interacting factor</fullName>
    </recommendedName>
    <alternativeName>
        <fullName evidence="9">Forty-two-three domain-containing protein 1</fullName>
    </alternativeName>
</protein>
<name>A0A8J1KQZ1_XENLA</name>
<accession>A0A8J1KQZ1</accession>
<evidence type="ECO:0000256" key="11">
    <source>
        <dbReference type="SAM" id="Phobius"/>
    </source>
</evidence>
<dbReference type="PANTHER" id="PTHR21038:SF2">
    <property type="entry name" value="UAP56-INTERACTING FACTOR"/>
    <property type="match status" value="1"/>
</dbReference>
<dbReference type="RefSeq" id="XP_041419163.1">
    <property type="nucleotide sequence ID" value="XM_041563229.1"/>
</dbReference>
<dbReference type="KEGG" id="xla:108705704"/>
<comment type="subcellular location">
    <subcellularLocation>
        <location evidence="1">Nucleus speckle</location>
    </subcellularLocation>
    <subcellularLocation>
        <location evidence="2">Nucleus</location>
        <location evidence="2">Nucleoplasm</location>
    </subcellularLocation>
</comment>
<keyword evidence="8" id="KW-0539">Nucleus</keyword>
<evidence type="ECO:0000256" key="8">
    <source>
        <dbReference type="ARBA" id="ARBA00023242"/>
    </source>
</evidence>
<dbReference type="OrthoDB" id="6149831at2759"/>
<keyword evidence="6" id="KW-0509">mRNA transport</keyword>
<evidence type="ECO:0000256" key="9">
    <source>
        <dbReference type="ARBA" id="ARBA00030067"/>
    </source>
</evidence>
<evidence type="ECO:0000256" key="4">
    <source>
        <dbReference type="ARBA" id="ARBA00020622"/>
    </source>
</evidence>
<comment type="similarity">
    <text evidence="3">Belongs to the UIF family.</text>
</comment>
<evidence type="ECO:0000256" key="5">
    <source>
        <dbReference type="ARBA" id="ARBA00022448"/>
    </source>
</evidence>
<feature type="transmembrane region" description="Helical" evidence="11">
    <location>
        <begin position="260"/>
        <end position="282"/>
    </location>
</feature>
<evidence type="ECO:0000256" key="2">
    <source>
        <dbReference type="ARBA" id="ARBA00004642"/>
    </source>
</evidence>